<dbReference type="PANTHER" id="PTHR36302:SF1">
    <property type="entry name" value="COPPER CHAPERONE PCU(A)C"/>
    <property type="match status" value="1"/>
</dbReference>
<comment type="caution">
    <text evidence="2">The sequence shown here is derived from an EMBL/GenBank/DDBJ whole genome shotgun (WGS) entry which is preliminary data.</text>
</comment>
<name>A0A949JE10_9ACTN</name>
<dbReference type="AlphaFoldDB" id="A0A949JE10"/>
<evidence type="ECO:0000313" key="2">
    <source>
        <dbReference type="EMBL" id="MBU7597717.1"/>
    </source>
</evidence>
<proteinExistence type="predicted"/>
<gene>
    <name evidence="2" type="ORF">JGS22_008815</name>
</gene>
<dbReference type="Gene3D" id="2.60.40.1890">
    <property type="entry name" value="PCu(A)C copper chaperone"/>
    <property type="match status" value="1"/>
</dbReference>
<dbReference type="InterPro" id="IPR058248">
    <property type="entry name" value="Lxx211020-like"/>
</dbReference>
<keyword evidence="3" id="KW-1185">Reference proteome</keyword>
<dbReference type="EMBL" id="JAELVF020000001">
    <property type="protein sequence ID" value="MBU7597717.1"/>
    <property type="molecule type" value="Genomic_DNA"/>
</dbReference>
<accession>A0A949JE10</accession>
<reference evidence="2" key="1">
    <citation type="submission" date="2021-06" db="EMBL/GenBank/DDBJ databases">
        <title>Sequencing of actinobacteria type strains.</title>
        <authorList>
            <person name="Nguyen G.-S."/>
            <person name="Wentzel A."/>
        </authorList>
    </citation>
    <scope>NUCLEOTIDE SEQUENCE</scope>
    <source>
        <strain evidence="2">P38-E01</strain>
    </source>
</reference>
<protein>
    <submittedName>
        <fullName evidence="2">Copper chaperone PCu(A)C</fullName>
    </submittedName>
</protein>
<evidence type="ECO:0000256" key="1">
    <source>
        <dbReference type="SAM" id="SignalP"/>
    </source>
</evidence>
<dbReference type="SUPFAM" id="SSF110087">
    <property type="entry name" value="DR1885-like metal-binding protein"/>
    <property type="match status" value="1"/>
</dbReference>
<feature type="chain" id="PRO_5039278320" evidence="1">
    <location>
        <begin position="20"/>
        <end position="163"/>
    </location>
</feature>
<dbReference type="InterPro" id="IPR007410">
    <property type="entry name" value="LpqE-like"/>
</dbReference>
<evidence type="ECO:0000313" key="3">
    <source>
        <dbReference type="Proteomes" id="UP000694501"/>
    </source>
</evidence>
<dbReference type="PROSITE" id="PS51257">
    <property type="entry name" value="PROKAR_LIPOPROTEIN"/>
    <property type="match status" value="1"/>
</dbReference>
<organism evidence="2 3">
    <name type="scientific">Streptomyces tardus</name>
    <dbReference type="NCBI Taxonomy" id="2780544"/>
    <lineage>
        <taxon>Bacteria</taxon>
        <taxon>Bacillati</taxon>
        <taxon>Actinomycetota</taxon>
        <taxon>Actinomycetes</taxon>
        <taxon>Kitasatosporales</taxon>
        <taxon>Streptomycetaceae</taxon>
        <taxon>Streptomyces</taxon>
    </lineage>
</organism>
<sequence>MRRTALPAALALTAALVLAGCGSEDSDSGSDSGSSGADSARAELTVAGAFVPEPLNDKMAGGFLTVQNKGDADDTLVGVSSDFSDDVQLHETVDNKMREVESFEVPAGGSLELSRGGDHLMFMELKREVSEGDRVEVELEFEDSDPITVEMTVEAKTHNPHAH</sequence>
<dbReference type="InterPro" id="IPR036182">
    <property type="entry name" value="PCuAC_sf"/>
</dbReference>
<keyword evidence="1" id="KW-0732">Signal</keyword>
<dbReference type="Proteomes" id="UP000694501">
    <property type="component" value="Unassembled WGS sequence"/>
</dbReference>
<feature type="signal peptide" evidence="1">
    <location>
        <begin position="1"/>
        <end position="19"/>
    </location>
</feature>
<dbReference type="PANTHER" id="PTHR36302">
    <property type="entry name" value="BLR7088 PROTEIN"/>
    <property type="match status" value="1"/>
</dbReference>
<dbReference type="Pfam" id="PF04314">
    <property type="entry name" value="PCuAC"/>
    <property type="match status" value="1"/>
</dbReference>
<dbReference type="RefSeq" id="WP_211042257.1">
    <property type="nucleotide sequence ID" value="NZ_JAELVF020000001.1"/>
</dbReference>